<dbReference type="AlphaFoldDB" id="A0A318XU00"/>
<organism evidence="3 4">
    <name type="scientific">Ruminiclostridium sufflavum DSM 19573</name>
    <dbReference type="NCBI Taxonomy" id="1121337"/>
    <lineage>
        <taxon>Bacteria</taxon>
        <taxon>Bacillati</taxon>
        <taxon>Bacillota</taxon>
        <taxon>Clostridia</taxon>
        <taxon>Eubacteriales</taxon>
        <taxon>Oscillospiraceae</taxon>
        <taxon>Ruminiclostridium</taxon>
    </lineage>
</organism>
<evidence type="ECO:0000259" key="2">
    <source>
        <dbReference type="Pfam" id="PF00668"/>
    </source>
</evidence>
<gene>
    <name evidence="3" type="ORF">LY28_00559</name>
</gene>
<dbReference type="Proteomes" id="UP000248132">
    <property type="component" value="Unassembled WGS sequence"/>
</dbReference>
<dbReference type="GO" id="GO:0031177">
    <property type="term" value="F:phosphopantetheine binding"/>
    <property type="evidence" value="ECO:0007669"/>
    <property type="project" value="TreeGrafter"/>
</dbReference>
<dbReference type="Gene3D" id="3.30.559.10">
    <property type="entry name" value="Chloramphenicol acetyltransferase-like domain"/>
    <property type="match status" value="1"/>
</dbReference>
<feature type="non-terminal residue" evidence="3">
    <location>
        <position position="544"/>
    </location>
</feature>
<keyword evidence="4" id="KW-1185">Reference proteome</keyword>
<dbReference type="RefSeq" id="WP_133250172.1">
    <property type="nucleotide sequence ID" value="NZ_QKMR01000002.1"/>
</dbReference>
<dbReference type="GO" id="GO:0044550">
    <property type="term" value="P:secondary metabolite biosynthetic process"/>
    <property type="evidence" value="ECO:0007669"/>
    <property type="project" value="TreeGrafter"/>
</dbReference>
<evidence type="ECO:0000313" key="3">
    <source>
        <dbReference type="EMBL" id="PYG89959.1"/>
    </source>
</evidence>
<dbReference type="PANTHER" id="PTHR45527">
    <property type="entry name" value="NONRIBOSOMAL PEPTIDE SYNTHETASE"/>
    <property type="match status" value="1"/>
</dbReference>
<evidence type="ECO:0000313" key="4">
    <source>
        <dbReference type="Proteomes" id="UP000248132"/>
    </source>
</evidence>
<dbReference type="InterPro" id="IPR000873">
    <property type="entry name" value="AMP-dep_synth/lig_dom"/>
</dbReference>
<dbReference type="Pfam" id="PF00668">
    <property type="entry name" value="Condensation"/>
    <property type="match status" value="1"/>
</dbReference>
<dbReference type="Gene3D" id="3.40.50.12780">
    <property type="entry name" value="N-terminal domain of ligase-like"/>
    <property type="match status" value="1"/>
</dbReference>
<reference evidence="3 4" key="1">
    <citation type="submission" date="2018-06" db="EMBL/GenBank/DDBJ databases">
        <title>Genomic Encyclopedia of Type Strains, Phase I: the one thousand microbial genomes (KMG-I) project.</title>
        <authorList>
            <person name="Kyrpides N."/>
        </authorList>
    </citation>
    <scope>NUCLEOTIDE SEQUENCE [LARGE SCALE GENOMIC DNA]</scope>
    <source>
        <strain evidence="3 4">DSM 19573</strain>
    </source>
</reference>
<dbReference type="OrthoDB" id="9765680at2"/>
<dbReference type="GO" id="GO:0008610">
    <property type="term" value="P:lipid biosynthetic process"/>
    <property type="evidence" value="ECO:0007669"/>
    <property type="project" value="UniProtKB-ARBA"/>
</dbReference>
<proteinExistence type="predicted"/>
<dbReference type="InterPro" id="IPR001242">
    <property type="entry name" value="Condensation_dom"/>
</dbReference>
<dbReference type="GO" id="GO:0043041">
    <property type="term" value="P:amino acid activation for nonribosomal peptide biosynthetic process"/>
    <property type="evidence" value="ECO:0007669"/>
    <property type="project" value="TreeGrafter"/>
</dbReference>
<dbReference type="Gene3D" id="3.30.559.30">
    <property type="entry name" value="Nonribosomal peptide synthetase, condensation domain"/>
    <property type="match status" value="1"/>
</dbReference>
<dbReference type="SUPFAM" id="SSF52777">
    <property type="entry name" value="CoA-dependent acyltransferases"/>
    <property type="match status" value="2"/>
</dbReference>
<dbReference type="GO" id="GO:0005737">
    <property type="term" value="C:cytoplasm"/>
    <property type="evidence" value="ECO:0007669"/>
    <property type="project" value="TreeGrafter"/>
</dbReference>
<name>A0A318XU00_9FIRM</name>
<dbReference type="SUPFAM" id="SSF56801">
    <property type="entry name" value="Acetyl-CoA synthetase-like"/>
    <property type="match status" value="1"/>
</dbReference>
<evidence type="ECO:0000259" key="1">
    <source>
        <dbReference type="Pfam" id="PF00501"/>
    </source>
</evidence>
<dbReference type="Pfam" id="PF00501">
    <property type="entry name" value="AMP-binding"/>
    <property type="match status" value="1"/>
</dbReference>
<dbReference type="InterPro" id="IPR042099">
    <property type="entry name" value="ANL_N_sf"/>
</dbReference>
<feature type="domain" description="AMP-dependent synthetase/ligase" evidence="1">
    <location>
        <begin position="467"/>
        <end position="543"/>
    </location>
</feature>
<dbReference type="InterPro" id="IPR023213">
    <property type="entry name" value="CAT-like_dom_sf"/>
</dbReference>
<dbReference type="PANTHER" id="PTHR45527:SF1">
    <property type="entry name" value="FATTY ACID SYNTHASE"/>
    <property type="match status" value="1"/>
</dbReference>
<protein>
    <submittedName>
        <fullName evidence="3">AMP-binding enzyme</fullName>
    </submittedName>
</protein>
<feature type="domain" description="Condensation" evidence="2">
    <location>
        <begin position="12"/>
        <end position="447"/>
    </location>
</feature>
<sequence>MDEKNKECAYFSLTEPQKSIWFTQQLSESMNHSVTVDVSFDGKQDMFAASTAISLLYKHNQVLRTEVTESDGVPMQFFRDYDPKSMYGSVREFPSAAAYSAFAAGYAEQRMDETLCEIIAFSYDSKYGFLIKGSHMLIDGVSAILLLARVKKYYDAVTMNKEIDEPEYRYQEFIEQEAKYYAGSLQFLKDREFWQDKLSVITEPTRIARGARHSLVSKRFSYPLASDFEERLKGYCNRSGVSEFAVLLSCFARCVSEHVRSKPTSILCAVMRSRKGAVEEASPGMYVNTIPVVFDGVFERASEDTAAKAIKTITKDFIKAAKHFRYSWNHILADYYQIQGQNQAPSDIMFSYQNFGSFDTSQFVSESFSHTWYSPGTQADSLAFHARREPGGSLQFVLDYRAEVFSQEDISIFCGHLITMLDSLFANPDKRMAELEMLGDAERETILGAFNDTCAAYPRDKTIVELFEEQAARTPDNTALKFGDEIMTYAELNRKANGLAMHLRRLGVHTEDRVAILAERGMEMIVGIYGILKAGGTYVPIDPS</sequence>
<dbReference type="EMBL" id="QKMR01000002">
    <property type="protein sequence ID" value="PYG89959.1"/>
    <property type="molecule type" value="Genomic_DNA"/>
</dbReference>
<dbReference type="GO" id="GO:0003824">
    <property type="term" value="F:catalytic activity"/>
    <property type="evidence" value="ECO:0007669"/>
    <property type="project" value="InterPro"/>
</dbReference>
<comment type="caution">
    <text evidence="3">The sequence shown here is derived from an EMBL/GenBank/DDBJ whole genome shotgun (WGS) entry which is preliminary data.</text>
</comment>
<accession>A0A318XU00</accession>